<comment type="similarity">
    <text evidence="1">Belongs to the peptidase C48 family.</text>
</comment>
<evidence type="ECO:0000313" key="6">
    <source>
        <dbReference type="Proteomes" id="UP000237000"/>
    </source>
</evidence>
<comment type="caution">
    <text evidence="5">The sequence shown here is derived from an EMBL/GenBank/DDBJ whole genome shotgun (WGS) entry which is preliminary data.</text>
</comment>
<evidence type="ECO:0000256" key="1">
    <source>
        <dbReference type="ARBA" id="ARBA00005234"/>
    </source>
</evidence>
<dbReference type="Pfam" id="PF02902">
    <property type="entry name" value="Peptidase_C48"/>
    <property type="match status" value="1"/>
</dbReference>
<dbReference type="OrthoDB" id="1939479at2759"/>
<evidence type="ECO:0000256" key="2">
    <source>
        <dbReference type="ARBA" id="ARBA00022670"/>
    </source>
</evidence>
<dbReference type="InParanoid" id="A0A2P5F3T6"/>
<accession>A0A2P5F3T6</accession>
<evidence type="ECO:0000256" key="3">
    <source>
        <dbReference type="ARBA" id="ARBA00022801"/>
    </source>
</evidence>
<keyword evidence="6" id="KW-1185">Reference proteome</keyword>
<dbReference type="GO" id="GO:0008234">
    <property type="term" value="F:cysteine-type peptidase activity"/>
    <property type="evidence" value="ECO:0007669"/>
    <property type="project" value="InterPro"/>
</dbReference>
<keyword evidence="2 5" id="KW-0645">Protease</keyword>
<organism evidence="5 6">
    <name type="scientific">Trema orientale</name>
    <name type="common">Charcoal tree</name>
    <name type="synonym">Celtis orientalis</name>
    <dbReference type="NCBI Taxonomy" id="63057"/>
    <lineage>
        <taxon>Eukaryota</taxon>
        <taxon>Viridiplantae</taxon>
        <taxon>Streptophyta</taxon>
        <taxon>Embryophyta</taxon>
        <taxon>Tracheophyta</taxon>
        <taxon>Spermatophyta</taxon>
        <taxon>Magnoliopsida</taxon>
        <taxon>eudicotyledons</taxon>
        <taxon>Gunneridae</taxon>
        <taxon>Pentapetalae</taxon>
        <taxon>rosids</taxon>
        <taxon>fabids</taxon>
        <taxon>Rosales</taxon>
        <taxon>Cannabaceae</taxon>
        <taxon>Trema</taxon>
    </lineage>
</organism>
<feature type="domain" description="Ubiquitin-like protease family profile" evidence="4">
    <location>
        <begin position="8"/>
        <end position="117"/>
    </location>
</feature>
<keyword evidence="3" id="KW-0378">Hydrolase</keyword>
<dbReference type="InterPro" id="IPR003653">
    <property type="entry name" value="Peptidase_C48_C"/>
</dbReference>
<name>A0A2P5F3T6_TREOI</name>
<sequence>MDWFRQSFTIKDTYFANYAETAWKEFKNSREKIDRDQQSALRKYVLGGPLACSFSWTEVNHVYIPVNAETLKLWILLVLDLSTRTIMVYNSLKGDEDNDSIIREKIEPVATLLSILLDFFWPLC</sequence>
<gene>
    <name evidence="5" type="ORF">TorRG33x02_117890</name>
</gene>
<evidence type="ECO:0000313" key="5">
    <source>
        <dbReference type="EMBL" id="PON92465.1"/>
    </source>
</evidence>
<dbReference type="GO" id="GO:0006508">
    <property type="term" value="P:proteolysis"/>
    <property type="evidence" value="ECO:0007669"/>
    <property type="project" value="UniProtKB-KW"/>
</dbReference>
<dbReference type="SUPFAM" id="SSF54001">
    <property type="entry name" value="Cysteine proteinases"/>
    <property type="match status" value="1"/>
</dbReference>
<dbReference type="AlphaFoldDB" id="A0A2P5F3T6"/>
<dbReference type="Gene3D" id="3.40.395.10">
    <property type="entry name" value="Adenoviral Proteinase, Chain A"/>
    <property type="match status" value="1"/>
</dbReference>
<dbReference type="EMBL" id="JXTC01000065">
    <property type="protein sequence ID" value="PON92465.1"/>
    <property type="molecule type" value="Genomic_DNA"/>
</dbReference>
<dbReference type="Proteomes" id="UP000237000">
    <property type="component" value="Unassembled WGS sequence"/>
</dbReference>
<protein>
    <submittedName>
        <fullName evidence="5">Ulp1 protease family, C-terminal catalytic domain containing protein</fullName>
    </submittedName>
</protein>
<dbReference type="InterPro" id="IPR038765">
    <property type="entry name" value="Papain-like_cys_pep_sf"/>
</dbReference>
<proteinExistence type="inferred from homology"/>
<reference evidence="6" key="1">
    <citation type="submission" date="2016-06" db="EMBL/GenBank/DDBJ databases">
        <title>Parallel loss of symbiosis genes in relatives of nitrogen-fixing non-legume Parasponia.</title>
        <authorList>
            <person name="Van Velzen R."/>
            <person name="Holmer R."/>
            <person name="Bu F."/>
            <person name="Rutten L."/>
            <person name="Van Zeijl A."/>
            <person name="Liu W."/>
            <person name="Santuari L."/>
            <person name="Cao Q."/>
            <person name="Sharma T."/>
            <person name="Shen D."/>
            <person name="Roswanjaya Y."/>
            <person name="Wardhani T."/>
            <person name="Kalhor M.S."/>
            <person name="Jansen J."/>
            <person name="Van den Hoogen J."/>
            <person name="Gungor B."/>
            <person name="Hartog M."/>
            <person name="Hontelez J."/>
            <person name="Verver J."/>
            <person name="Yang W.-C."/>
            <person name="Schijlen E."/>
            <person name="Repin R."/>
            <person name="Schilthuizen M."/>
            <person name="Schranz E."/>
            <person name="Heidstra R."/>
            <person name="Miyata K."/>
            <person name="Fedorova E."/>
            <person name="Kohlen W."/>
            <person name="Bisseling T."/>
            <person name="Smit S."/>
            <person name="Geurts R."/>
        </authorList>
    </citation>
    <scope>NUCLEOTIDE SEQUENCE [LARGE SCALE GENOMIC DNA]</scope>
    <source>
        <strain evidence="6">cv. RG33-2</strain>
    </source>
</reference>
<evidence type="ECO:0000259" key="4">
    <source>
        <dbReference type="Pfam" id="PF02902"/>
    </source>
</evidence>